<dbReference type="GO" id="GO:0003723">
    <property type="term" value="F:RNA binding"/>
    <property type="evidence" value="ECO:0007669"/>
    <property type="project" value="TreeGrafter"/>
</dbReference>
<reference evidence="2 3" key="1">
    <citation type="submission" date="2019-01" db="EMBL/GenBank/DDBJ databases">
        <title>A draft genome assembly of the solar-powered sea slug Elysia chlorotica.</title>
        <authorList>
            <person name="Cai H."/>
            <person name="Li Q."/>
            <person name="Fang X."/>
            <person name="Li J."/>
            <person name="Curtis N.E."/>
            <person name="Altenburger A."/>
            <person name="Shibata T."/>
            <person name="Feng M."/>
            <person name="Maeda T."/>
            <person name="Schwartz J.A."/>
            <person name="Shigenobu S."/>
            <person name="Lundholm N."/>
            <person name="Nishiyama T."/>
            <person name="Yang H."/>
            <person name="Hasebe M."/>
            <person name="Li S."/>
            <person name="Pierce S.K."/>
            <person name="Wang J."/>
        </authorList>
    </citation>
    <scope>NUCLEOTIDE SEQUENCE [LARGE SCALE GENOMIC DNA]</scope>
    <source>
        <strain evidence="2">EC2010</strain>
        <tissue evidence="2">Whole organism of an adult</tissue>
    </source>
</reference>
<organism evidence="2 3">
    <name type="scientific">Elysia chlorotica</name>
    <name type="common">Eastern emerald elysia</name>
    <name type="synonym">Sea slug</name>
    <dbReference type="NCBI Taxonomy" id="188477"/>
    <lineage>
        <taxon>Eukaryota</taxon>
        <taxon>Metazoa</taxon>
        <taxon>Spiralia</taxon>
        <taxon>Lophotrochozoa</taxon>
        <taxon>Mollusca</taxon>
        <taxon>Gastropoda</taxon>
        <taxon>Heterobranchia</taxon>
        <taxon>Euthyneura</taxon>
        <taxon>Panpulmonata</taxon>
        <taxon>Sacoglossa</taxon>
        <taxon>Placobranchoidea</taxon>
        <taxon>Plakobranchidae</taxon>
        <taxon>Elysia</taxon>
    </lineage>
</organism>
<proteinExistence type="predicted"/>
<name>A0A3S1C1I3_ELYCH</name>
<dbReference type="GO" id="GO:0030686">
    <property type="term" value="C:90S preribosome"/>
    <property type="evidence" value="ECO:0007669"/>
    <property type="project" value="InterPro"/>
</dbReference>
<dbReference type="PANTHER" id="PTHR44163:SF1">
    <property type="entry name" value="U3 SMALL NUCLEOLAR RNA-ASSOCIATED PROTEIN 4 HOMOLOG"/>
    <property type="match status" value="1"/>
</dbReference>
<sequence>MRGWRYSMETMSETAHQVKLMVHHVRFFEFQPQTINCIACDDKTGRIAVSRADGSVEILASHDNWMQEMTILGGQGASVESLIWCQGRLFAGGIGGNVVELDLQAQKPKSSMSSNAGPIWCLTKNSNSDKIAAGTEDGCVVLFDVSEELQFLRGFAKQEGLILSLAWFDQDGESIIISGSINNIRQWSVKSGQPISRMTLGRKFDQETIVWCVAVTRDFTIISGDSRGVVTFWNGKEATQLKTFHCHKADVLSLCLSETETEVFSGGVDAALFQFSLCSADHVTERKRWVHQPLHWRHTHDVRALALHRRVPCVDTNLFVAKLKGIKRVLNVAPVPKHGLISIARDRNLVLLQYSTHIEIWRLGAANTPFAEERGMLPLTQKRKKLVVLKARDDCDVICSAISASGTVLAFSDNRGIRVFTLTLKNETFVSPEVSLQRMSSVSAQTPPAHLMAFTPDGSHLVTALTSGALCVTNLTNKQSKNVERRFTDLPIHRLCVSPDGEMFAVASLDHQVYIFRTGTCEHVCSCPVLQSQVSALAFSPHSLTLVIAYCDHSIYEFDLNGREFSPWSKENSSRFPKNWLKPLRHIIGIAFFPDCPEKILVHSDSAISVLDKSKIKKNLWLPTVPSLNTNALCWFPQYLLFADFTSNGMLVAVERPPSQMEDNLPPSFKQKKFGVS</sequence>
<dbReference type="Pfam" id="PF00400">
    <property type="entry name" value="WD40"/>
    <property type="match status" value="3"/>
</dbReference>
<dbReference type="PANTHER" id="PTHR44163">
    <property type="entry name" value="U3 SMALL NUCLEOLAR RNA-ASSOCIATED PROTEIN 4 HOMOLOG"/>
    <property type="match status" value="1"/>
</dbReference>
<protein>
    <submittedName>
        <fullName evidence="2">Uncharacterized protein</fullName>
    </submittedName>
</protein>
<dbReference type="STRING" id="188477.A0A3S1C1I3"/>
<accession>A0A3S1C1I3</accession>
<dbReference type="InterPro" id="IPR011047">
    <property type="entry name" value="Quinoprotein_ADH-like_sf"/>
</dbReference>
<dbReference type="InterPro" id="IPR015943">
    <property type="entry name" value="WD40/YVTN_repeat-like_dom_sf"/>
</dbReference>
<feature type="region of interest" description="Disordered" evidence="1">
    <location>
        <begin position="658"/>
        <end position="677"/>
    </location>
</feature>
<dbReference type="SUPFAM" id="SSF50978">
    <property type="entry name" value="WD40 repeat-like"/>
    <property type="match status" value="1"/>
</dbReference>
<dbReference type="GO" id="GO:0000462">
    <property type="term" value="P:maturation of SSU-rRNA from tricistronic rRNA transcript (SSU-rRNA, 5.8S rRNA, LSU-rRNA)"/>
    <property type="evidence" value="ECO:0007669"/>
    <property type="project" value="InterPro"/>
</dbReference>
<dbReference type="SUPFAM" id="SSF50998">
    <property type="entry name" value="Quinoprotein alcohol dehydrogenase-like"/>
    <property type="match status" value="1"/>
</dbReference>
<dbReference type="SMART" id="SM00320">
    <property type="entry name" value="WD40"/>
    <property type="match status" value="9"/>
</dbReference>
<dbReference type="Gene3D" id="2.130.10.10">
    <property type="entry name" value="YVTN repeat-like/Quinoprotein amine dehydrogenase"/>
    <property type="match status" value="2"/>
</dbReference>
<comment type="caution">
    <text evidence="2">The sequence shown here is derived from an EMBL/GenBank/DDBJ whole genome shotgun (WGS) entry which is preliminary data.</text>
</comment>
<evidence type="ECO:0000256" key="1">
    <source>
        <dbReference type="SAM" id="MobiDB-lite"/>
    </source>
</evidence>
<dbReference type="GO" id="GO:0032040">
    <property type="term" value="C:small-subunit processome"/>
    <property type="evidence" value="ECO:0007669"/>
    <property type="project" value="TreeGrafter"/>
</dbReference>
<dbReference type="OrthoDB" id="8883818at2759"/>
<evidence type="ECO:0000313" key="2">
    <source>
        <dbReference type="EMBL" id="RUS80365.1"/>
    </source>
</evidence>
<dbReference type="InterPro" id="IPR036322">
    <property type="entry name" value="WD40_repeat_dom_sf"/>
</dbReference>
<dbReference type="Proteomes" id="UP000271974">
    <property type="component" value="Unassembled WGS sequence"/>
</dbReference>
<gene>
    <name evidence="2" type="ORF">EGW08_011862</name>
</gene>
<dbReference type="InterPro" id="IPR001680">
    <property type="entry name" value="WD40_rpt"/>
</dbReference>
<dbReference type="InterPro" id="IPR046351">
    <property type="entry name" value="UTP4"/>
</dbReference>
<dbReference type="AlphaFoldDB" id="A0A3S1C1I3"/>
<dbReference type="GO" id="GO:0034455">
    <property type="term" value="C:t-UTP complex"/>
    <property type="evidence" value="ECO:0007669"/>
    <property type="project" value="TreeGrafter"/>
</dbReference>
<dbReference type="EMBL" id="RQTK01000395">
    <property type="protein sequence ID" value="RUS80365.1"/>
    <property type="molecule type" value="Genomic_DNA"/>
</dbReference>
<evidence type="ECO:0000313" key="3">
    <source>
        <dbReference type="Proteomes" id="UP000271974"/>
    </source>
</evidence>
<keyword evidence="3" id="KW-1185">Reference proteome</keyword>